<evidence type="ECO:0000313" key="3">
    <source>
        <dbReference type="Proteomes" id="UP001235547"/>
    </source>
</evidence>
<sequence>MPVFSDVHINFLPKKARAKAIALDEARDAAAAAVKAANNDLEAGWARRDAIERDARNAGQRIRTGTVNLANYPTDKLRALISGATDEDLVTPLLAKAELDIAERLKPRLDRASEAFQAFAVVDATVQWLNEAMRAKARLEDAPAAKLKTSDFLKDVERVREEIAEIEERLAAVEYAPLPLADVRKSIVREIDAIAERGRPSISFTAREVSPIRLDRALGFVNSKAGPRIAETLVWAMRDVITEQALALAGTIEPENAMSDDERDAALGKLAADRLAAERLEETTITAAAAIGQVIPRRADADPRAVLEVVETSPAWRSRHDIGLDNALVMGG</sequence>
<proteinExistence type="predicted"/>
<gene>
    <name evidence="2" type="ORF">PYH38_003537</name>
</gene>
<accession>A0ABY8D1A2</accession>
<feature type="coiled-coil region" evidence="1">
    <location>
        <begin position="149"/>
        <end position="176"/>
    </location>
</feature>
<protein>
    <submittedName>
        <fullName evidence="2">Uncharacterized protein</fullName>
    </submittedName>
</protein>
<keyword evidence="1" id="KW-0175">Coiled coil</keyword>
<dbReference type="Proteomes" id="UP001235547">
    <property type="component" value="Chromosome 1"/>
</dbReference>
<name>A0ABY8D1A2_9HYPH</name>
<dbReference type="EMBL" id="CP120371">
    <property type="protein sequence ID" value="WEX84639.1"/>
    <property type="molecule type" value="Genomic_DNA"/>
</dbReference>
<dbReference type="RefSeq" id="WP_280735558.1">
    <property type="nucleotide sequence ID" value="NZ_CP120368.1"/>
</dbReference>
<organism evidence="2 3">
    <name type="scientific">Sinorhizobium numidicum</name>
    <dbReference type="NCBI Taxonomy" id="680248"/>
    <lineage>
        <taxon>Bacteria</taxon>
        <taxon>Pseudomonadati</taxon>
        <taxon>Pseudomonadota</taxon>
        <taxon>Alphaproteobacteria</taxon>
        <taxon>Hyphomicrobiales</taxon>
        <taxon>Rhizobiaceae</taxon>
        <taxon>Sinorhizobium/Ensifer group</taxon>
        <taxon>Sinorhizobium</taxon>
    </lineage>
</organism>
<evidence type="ECO:0000256" key="1">
    <source>
        <dbReference type="SAM" id="Coils"/>
    </source>
</evidence>
<reference evidence="2 3" key="1">
    <citation type="submission" date="2023-03" db="EMBL/GenBank/DDBJ databases">
        <authorList>
            <person name="Kaur S."/>
            <person name="Espinosa-Saiz D."/>
            <person name="Velazquez E."/>
            <person name="Menendez E."/>
            <person name="diCenzo G.C."/>
        </authorList>
    </citation>
    <scope>NUCLEOTIDE SEQUENCE [LARGE SCALE GENOMIC DNA]</scope>
    <source>
        <strain evidence="2 3">LMG 27395</strain>
    </source>
</reference>
<evidence type="ECO:0000313" key="2">
    <source>
        <dbReference type="EMBL" id="WEX84639.1"/>
    </source>
</evidence>
<keyword evidence="3" id="KW-1185">Reference proteome</keyword>